<feature type="transmembrane region" description="Helical" evidence="1">
    <location>
        <begin position="194"/>
        <end position="214"/>
    </location>
</feature>
<evidence type="ECO:0000259" key="2">
    <source>
        <dbReference type="Pfam" id="PF01757"/>
    </source>
</evidence>
<dbReference type="PANTHER" id="PTHR23028:SF53">
    <property type="entry name" value="ACYL_TRANSF_3 DOMAIN-CONTAINING PROTEIN"/>
    <property type="match status" value="1"/>
</dbReference>
<keyword evidence="4" id="KW-0012">Acyltransferase</keyword>
<proteinExistence type="predicted"/>
<feature type="transmembrane region" description="Helical" evidence="1">
    <location>
        <begin position="34"/>
        <end position="51"/>
    </location>
</feature>
<reference evidence="4 5" key="1">
    <citation type="journal article" date="2015" name="Antonie Van Leeuwenhoek">
        <title>Lampropedia puyangensis sp. nov., isolated from symptomatic bark of Populus ? euramericana canker and emended description of Lampropedia hyalina (Ehrenberg 1832) Lee et al. 2004.</title>
        <authorList>
            <person name="Li Y."/>
            <person name="Wang T."/>
            <person name="Piao C.G."/>
            <person name="Wang L.F."/>
            <person name="Tian G.Z."/>
            <person name="Zhu T.H."/>
            <person name="Guo M.W."/>
        </authorList>
    </citation>
    <scope>NUCLEOTIDE SEQUENCE [LARGE SCALE GENOMIC DNA]</scope>
    <source>
        <strain evidence="4 5">2-bin</strain>
    </source>
</reference>
<keyword evidence="5" id="KW-1185">Reference proteome</keyword>
<sequence>MSKLAFRKLLNPTLTGSHCMTIQRTSPFFRPDIEGLRAVALLLVIGAHFSIPGFGAGFIGVDVFFVISGYLITGVLVREYENTGRIAVKRFYANRLRRLLPALIVMLIVSSLLGLWLLSPPQNLVQSESAAMAAIWASNIYFAFADSDYFGMEASGNVFLHTWSLGVEEQFYLLWPLCIFAAFRWIGRRGKKSALAWLLGAIGVLSLGVCLALANTEPLLAFYMMPSRAWQFSAGALVWLLFRQHLPTPGIAGITAWVGAWLLVAGLVVIDSRSTIYPGMLALLPTLGACALLWAGTARGLHAASPTRLLASPSRWLCLPPMQRIGNISYAWYLWHWPVLVIGENLLPIKGDAGNTLLAIAVSLVAAMATHWLVENPIRYGRPARVTPEWQIGLALFAMLALQVVLYRWHMSIQSQLVDSNDNVYVSAVSDLPVIYQHGCDDWYSSADLKLCEYGEENAAKTAVLLGDSIGAQWFPTLAAMLDTRQWKIIVLTKSSCPIVDEPFFYERIGREFTECEAWRNKAITWLQHRHIDRLFIGSTASYAFTDQQWVEGTHRVLARLTPHARAVYLLEANPTLGVHGPQCLMQNSDKESQACSSSTNSPRYTHVASLLKGTTSVYTNVHWLETSSVVCPAGQCDAIRDGVIVFRDAQHLTASFTARATPHFLQQIRHHEQAATTDLRDAENTSR</sequence>
<accession>A0A4S8F8Y0</accession>
<dbReference type="Pfam" id="PF19040">
    <property type="entry name" value="SGNH"/>
    <property type="match status" value="1"/>
</dbReference>
<comment type="caution">
    <text evidence="4">The sequence shown here is derived from an EMBL/GenBank/DDBJ whole genome shotgun (WGS) entry which is preliminary data.</text>
</comment>
<keyword evidence="4" id="KW-0808">Transferase</keyword>
<dbReference type="InterPro" id="IPR043968">
    <property type="entry name" value="SGNH"/>
</dbReference>
<dbReference type="RefSeq" id="WP_136572816.1">
    <property type="nucleotide sequence ID" value="NZ_STFG01000004.1"/>
</dbReference>
<feature type="transmembrane region" description="Helical" evidence="1">
    <location>
        <begin position="276"/>
        <end position="295"/>
    </location>
</feature>
<name>A0A4S8F8Y0_9BURK</name>
<gene>
    <name evidence="4" type="ORF">E9531_05835</name>
</gene>
<dbReference type="PANTHER" id="PTHR23028">
    <property type="entry name" value="ACETYLTRANSFERASE"/>
    <property type="match status" value="1"/>
</dbReference>
<dbReference type="Pfam" id="PF01757">
    <property type="entry name" value="Acyl_transf_3"/>
    <property type="match status" value="1"/>
</dbReference>
<evidence type="ECO:0000256" key="1">
    <source>
        <dbReference type="SAM" id="Phobius"/>
    </source>
</evidence>
<keyword evidence="1" id="KW-0472">Membrane</keyword>
<dbReference type="Proteomes" id="UP000308917">
    <property type="component" value="Unassembled WGS sequence"/>
</dbReference>
<evidence type="ECO:0000259" key="3">
    <source>
        <dbReference type="Pfam" id="PF19040"/>
    </source>
</evidence>
<dbReference type="AlphaFoldDB" id="A0A4S8F8Y0"/>
<protein>
    <submittedName>
        <fullName evidence="4">Acyltransferase</fullName>
    </submittedName>
</protein>
<feature type="transmembrane region" description="Helical" evidence="1">
    <location>
        <begin position="98"/>
        <end position="118"/>
    </location>
</feature>
<dbReference type="OrthoDB" id="9814807at2"/>
<dbReference type="InterPro" id="IPR002656">
    <property type="entry name" value="Acyl_transf_3_dom"/>
</dbReference>
<keyword evidence="1" id="KW-0812">Transmembrane</keyword>
<feature type="transmembrane region" description="Helical" evidence="1">
    <location>
        <begin position="57"/>
        <end position="77"/>
    </location>
</feature>
<dbReference type="GO" id="GO:0016020">
    <property type="term" value="C:membrane"/>
    <property type="evidence" value="ECO:0007669"/>
    <property type="project" value="TreeGrafter"/>
</dbReference>
<dbReference type="GO" id="GO:0016747">
    <property type="term" value="F:acyltransferase activity, transferring groups other than amino-acyl groups"/>
    <property type="evidence" value="ECO:0007669"/>
    <property type="project" value="InterPro"/>
</dbReference>
<dbReference type="EMBL" id="STFG01000004">
    <property type="protein sequence ID" value="THU03707.1"/>
    <property type="molecule type" value="Genomic_DNA"/>
</dbReference>
<feature type="domain" description="SGNH" evidence="3">
    <location>
        <begin position="448"/>
        <end position="667"/>
    </location>
</feature>
<feature type="transmembrane region" description="Helical" evidence="1">
    <location>
        <begin position="394"/>
        <end position="411"/>
    </location>
</feature>
<feature type="transmembrane region" description="Helical" evidence="1">
    <location>
        <begin position="170"/>
        <end position="187"/>
    </location>
</feature>
<evidence type="ECO:0000313" key="4">
    <source>
        <dbReference type="EMBL" id="THU03707.1"/>
    </source>
</evidence>
<feature type="transmembrane region" description="Helical" evidence="1">
    <location>
        <begin position="355"/>
        <end position="374"/>
    </location>
</feature>
<dbReference type="InterPro" id="IPR050879">
    <property type="entry name" value="Acyltransferase_3"/>
</dbReference>
<keyword evidence="1" id="KW-1133">Transmembrane helix</keyword>
<feature type="transmembrane region" description="Helical" evidence="1">
    <location>
        <begin position="249"/>
        <end position="270"/>
    </location>
</feature>
<evidence type="ECO:0000313" key="5">
    <source>
        <dbReference type="Proteomes" id="UP000308917"/>
    </source>
</evidence>
<feature type="domain" description="Acyltransferase 3" evidence="2">
    <location>
        <begin position="32"/>
        <end position="370"/>
    </location>
</feature>
<organism evidence="4 5">
    <name type="scientific">Lampropedia puyangensis</name>
    <dbReference type="NCBI Taxonomy" id="1330072"/>
    <lineage>
        <taxon>Bacteria</taxon>
        <taxon>Pseudomonadati</taxon>
        <taxon>Pseudomonadota</taxon>
        <taxon>Betaproteobacteria</taxon>
        <taxon>Burkholderiales</taxon>
        <taxon>Comamonadaceae</taxon>
        <taxon>Lampropedia</taxon>
    </lineage>
</organism>
<dbReference type="GO" id="GO:0009103">
    <property type="term" value="P:lipopolysaccharide biosynthetic process"/>
    <property type="evidence" value="ECO:0007669"/>
    <property type="project" value="TreeGrafter"/>
</dbReference>